<feature type="region of interest" description="Disordered" evidence="1">
    <location>
        <begin position="111"/>
        <end position="191"/>
    </location>
</feature>
<feature type="signal peptide" evidence="2">
    <location>
        <begin position="1"/>
        <end position="23"/>
    </location>
</feature>
<dbReference type="Proteomes" id="UP000785171">
    <property type="component" value="Unassembled WGS sequence"/>
</dbReference>
<feature type="chain" id="PRO_5035757101" description="Cyst germination specific acidic repeat protein" evidence="2">
    <location>
        <begin position="24"/>
        <end position="191"/>
    </location>
</feature>
<reference evidence="3" key="1">
    <citation type="journal article" date="2015" name="Genom Data">
        <title>Genome sequences of six Phytophthora species associated with forests in New Zealand.</title>
        <authorList>
            <person name="Studholme D.J."/>
            <person name="McDougal R.L."/>
            <person name="Sambles C."/>
            <person name="Hansen E."/>
            <person name="Hardy G."/>
            <person name="Grant M."/>
            <person name="Ganley R.J."/>
            <person name="Williams N.M."/>
        </authorList>
    </citation>
    <scope>NUCLEOTIDE SEQUENCE</scope>
    <source>
        <strain evidence="3">NZFS 2646</strain>
    </source>
</reference>
<keyword evidence="2" id="KW-0732">Signal</keyword>
<evidence type="ECO:0000256" key="2">
    <source>
        <dbReference type="SAM" id="SignalP"/>
    </source>
</evidence>
<accession>A0A8T0LIB2</accession>
<gene>
    <name evidence="3" type="ORF">JM16_009098</name>
</gene>
<sequence>MASMKPAAASALVSFLAVRLVSADVPISVQHDATYSLPESRGFPCSGSGEEPLGVACPVAGDVASEGCKPFLESYDGTSCVAPVDAHCVITPGGTWGCAFPSIDHISDEAEATSSMSNDTSGGAKVSTTSDWDHGCKVTTDDESHPETYESSPATESGKATTTNYATTGTSKGDTTPATDAVKETTDYGST</sequence>
<reference evidence="3" key="2">
    <citation type="submission" date="2020-06" db="EMBL/GenBank/DDBJ databases">
        <authorList>
            <person name="Studholme D.J."/>
        </authorList>
    </citation>
    <scope>NUCLEOTIDE SEQUENCE</scope>
    <source>
        <strain evidence="3">NZFS 2646</strain>
    </source>
</reference>
<name>A0A8T0LIB2_9STRA</name>
<feature type="compositionally biased region" description="Basic and acidic residues" evidence="1">
    <location>
        <begin position="181"/>
        <end position="191"/>
    </location>
</feature>
<dbReference type="EMBL" id="JPWV03000743">
    <property type="protein sequence ID" value="KAG2505187.1"/>
    <property type="molecule type" value="Genomic_DNA"/>
</dbReference>
<evidence type="ECO:0000256" key="1">
    <source>
        <dbReference type="SAM" id="MobiDB-lite"/>
    </source>
</evidence>
<feature type="non-terminal residue" evidence="3">
    <location>
        <position position="191"/>
    </location>
</feature>
<protein>
    <recommendedName>
        <fullName evidence="5">Cyst germination specific acidic repeat protein</fullName>
    </recommendedName>
</protein>
<feature type="compositionally biased region" description="Basic and acidic residues" evidence="1">
    <location>
        <begin position="131"/>
        <end position="148"/>
    </location>
</feature>
<evidence type="ECO:0000313" key="3">
    <source>
        <dbReference type="EMBL" id="KAG2505187.1"/>
    </source>
</evidence>
<comment type="caution">
    <text evidence="3">The sequence shown here is derived from an EMBL/GenBank/DDBJ whole genome shotgun (WGS) entry which is preliminary data.</text>
</comment>
<evidence type="ECO:0000313" key="4">
    <source>
        <dbReference type="Proteomes" id="UP000785171"/>
    </source>
</evidence>
<feature type="compositionally biased region" description="Low complexity" evidence="1">
    <location>
        <begin position="157"/>
        <end position="172"/>
    </location>
</feature>
<proteinExistence type="predicted"/>
<dbReference type="AlphaFoldDB" id="A0A8T0LIB2"/>
<organism evidence="3 4">
    <name type="scientific">Phytophthora kernoviae</name>
    <dbReference type="NCBI Taxonomy" id="325452"/>
    <lineage>
        <taxon>Eukaryota</taxon>
        <taxon>Sar</taxon>
        <taxon>Stramenopiles</taxon>
        <taxon>Oomycota</taxon>
        <taxon>Peronosporomycetes</taxon>
        <taxon>Peronosporales</taxon>
        <taxon>Peronosporaceae</taxon>
        <taxon>Phytophthora</taxon>
    </lineage>
</organism>
<feature type="compositionally biased region" description="Polar residues" evidence="1">
    <location>
        <begin position="112"/>
        <end position="130"/>
    </location>
</feature>
<evidence type="ECO:0008006" key="5">
    <source>
        <dbReference type="Google" id="ProtNLM"/>
    </source>
</evidence>